<dbReference type="EMBL" id="VLLF01000001">
    <property type="protein sequence ID" value="TWI93199.1"/>
    <property type="molecule type" value="Genomic_DNA"/>
</dbReference>
<organism evidence="1 2">
    <name type="scientific">Roseibium hamelinense</name>
    <dbReference type="NCBI Taxonomy" id="150831"/>
    <lineage>
        <taxon>Bacteria</taxon>
        <taxon>Pseudomonadati</taxon>
        <taxon>Pseudomonadota</taxon>
        <taxon>Alphaproteobacteria</taxon>
        <taxon>Hyphomicrobiales</taxon>
        <taxon>Stappiaceae</taxon>
        <taxon>Roseibium</taxon>
    </lineage>
</organism>
<evidence type="ECO:0000313" key="2">
    <source>
        <dbReference type="Proteomes" id="UP000320593"/>
    </source>
</evidence>
<sequence>MYTRLKALRSQHETLEHQIRREEKRPAPDVVHVRTLKKFKLRIRDEIARIERVLDRNQRGDLLPT</sequence>
<dbReference type="InterPro" id="IPR038444">
    <property type="entry name" value="DUF465_sf"/>
</dbReference>
<dbReference type="RefSeq" id="WP_145340685.1">
    <property type="nucleotide sequence ID" value="NZ_SMLY01000087.1"/>
</dbReference>
<comment type="caution">
    <text evidence="1">The sequence shown here is derived from an EMBL/GenBank/DDBJ whole genome shotgun (WGS) entry which is preliminary data.</text>
</comment>
<dbReference type="Pfam" id="PF04325">
    <property type="entry name" value="DUF465"/>
    <property type="match status" value="1"/>
</dbReference>
<dbReference type="InterPro" id="IPR007420">
    <property type="entry name" value="DUF465"/>
</dbReference>
<dbReference type="Gene3D" id="6.10.280.50">
    <property type="match status" value="1"/>
</dbReference>
<gene>
    <name evidence="1" type="ORF">JM93_00754</name>
</gene>
<accession>A0A562THP6</accession>
<name>A0A562THP6_9HYPH</name>
<proteinExistence type="predicted"/>
<reference evidence="1 2" key="1">
    <citation type="submission" date="2019-07" db="EMBL/GenBank/DDBJ databases">
        <title>Genomic Encyclopedia of Archaeal and Bacterial Type Strains, Phase II (KMG-II): from individual species to whole genera.</title>
        <authorList>
            <person name="Goeker M."/>
        </authorList>
    </citation>
    <scope>NUCLEOTIDE SEQUENCE [LARGE SCALE GENOMIC DNA]</scope>
    <source>
        <strain evidence="1 2">ATCC BAA-252</strain>
    </source>
</reference>
<keyword evidence="2" id="KW-1185">Reference proteome</keyword>
<dbReference type="Proteomes" id="UP000320593">
    <property type="component" value="Unassembled WGS sequence"/>
</dbReference>
<dbReference type="AlphaFoldDB" id="A0A562THP6"/>
<protein>
    <recommendedName>
        <fullName evidence="3">DUF465 domain-containing protein</fullName>
    </recommendedName>
</protein>
<evidence type="ECO:0000313" key="1">
    <source>
        <dbReference type="EMBL" id="TWI93199.1"/>
    </source>
</evidence>
<dbReference type="OrthoDB" id="7679288at2"/>
<evidence type="ECO:0008006" key="3">
    <source>
        <dbReference type="Google" id="ProtNLM"/>
    </source>
</evidence>